<evidence type="ECO:0000313" key="3">
    <source>
        <dbReference type="Proteomes" id="UP000050761"/>
    </source>
</evidence>
<dbReference type="WBParaSite" id="HPBE_0000832101-mRNA-1">
    <property type="protein sequence ID" value="HPBE_0000832101-mRNA-1"/>
    <property type="gene ID" value="HPBE_0000832101"/>
</dbReference>
<evidence type="ECO:0000256" key="1">
    <source>
        <dbReference type="SAM" id="SignalP"/>
    </source>
</evidence>
<dbReference type="PANTHER" id="PTHR10504">
    <property type="entry name" value="BACTERICIDAL PERMEABILITY-INCREASING BPI PROTEIN-RELATED"/>
    <property type="match status" value="1"/>
</dbReference>
<proteinExistence type="predicted"/>
<dbReference type="EMBL" id="UZAH01026120">
    <property type="protein sequence ID" value="VDO75896.1"/>
    <property type="molecule type" value="Genomic_DNA"/>
</dbReference>
<dbReference type="GO" id="GO:0008289">
    <property type="term" value="F:lipid binding"/>
    <property type="evidence" value="ECO:0007669"/>
    <property type="project" value="InterPro"/>
</dbReference>
<accession>A0A3P7XNL2</accession>
<reference evidence="4" key="2">
    <citation type="submission" date="2019-09" db="UniProtKB">
        <authorList>
            <consortium name="WormBaseParasite"/>
        </authorList>
    </citation>
    <scope>IDENTIFICATION</scope>
</reference>
<organism evidence="2">
    <name type="scientific">Heligmosomoides polygyrus</name>
    <name type="common">Parasitic roundworm</name>
    <dbReference type="NCBI Taxonomy" id="6339"/>
    <lineage>
        <taxon>Eukaryota</taxon>
        <taxon>Metazoa</taxon>
        <taxon>Ecdysozoa</taxon>
        <taxon>Nematoda</taxon>
        <taxon>Chromadorea</taxon>
        <taxon>Rhabditida</taxon>
        <taxon>Rhabditina</taxon>
        <taxon>Rhabditomorpha</taxon>
        <taxon>Strongyloidea</taxon>
        <taxon>Heligmosomidae</taxon>
        <taxon>Heligmosomoides</taxon>
    </lineage>
</organism>
<reference evidence="2 3" key="1">
    <citation type="submission" date="2018-11" db="EMBL/GenBank/DDBJ databases">
        <authorList>
            <consortium name="Pathogen Informatics"/>
        </authorList>
    </citation>
    <scope>NUCLEOTIDE SEQUENCE [LARGE SCALE GENOMIC DNA]</scope>
</reference>
<sequence length="552" mass="63984">MRVLIVELAFFLLIVTAFNVRREHDQPDDDYDLSHEALKTLMARLEKDVKQQISDDDGEVERVEKTATTTTAVTEEISHPEHVSGDITLRLYPTGMKYALEQVMTAIRHDAIRHRPHTIRTTYHGMDINVDSIQIVDFLMSKLEIERLGESRFRFFTHGGGMRYLGLYSTVYKTTREGQFEALLDDVRINLDVEFHEEDDHITVIERKCSARFEEVLVQLTPTMPSQILNLLRERIQTRLHEKVCPAFLHYLKKIVGITKSLGAIEDFIRRKDESFPLCLIEHERVATRFDSRGVKLSFKRLISREKRSALSNHAEHESPVDEMASVSVTEDYINEMLVDLSDSGNIIFHLHRIPDIQDLLRTRCENAQCLGALVDLDRVTDGSGHLDSRVMSAPRLEIHHGYALLHLVLSTVLSYENRAAHHRIPYLRFDTVLTARVTKLSVEPDDDEGHRYTWTARFEITELEVSNVHSDFEEMRGITEHLEEHLKLHRGQIENLLSTHLNGELPLRLNQHVHLQPQTAVFGHHRVLIPFDFKLEKKLFPAFQFFRTSFI</sequence>
<dbReference type="InterPro" id="IPR017943">
    <property type="entry name" value="Bactericidal_perm-incr_a/b_dom"/>
</dbReference>
<name>A0A3P7XNL2_HELPZ</name>
<keyword evidence="1" id="KW-0732">Signal</keyword>
<evidence type="ECO:0000313" key="2">
    <source>
        <dbReference type="EMBL" id="VDO75896.1"/>
    </source>
</evidence>
<dbReference type="OrthoDB" id="5877603at2759"/>
<feature type="chain" id="PRO_5044596504" evidence="1">
    <location>
        <begin position="18"/>
        <end position="552"/>
    </location>
</feature>
<dbReference type="Proteomes" id="UP000050761">
    <property type="component" value="Unassembled WGS sequence"/>
</dbReference>
<feature type="signal peptide" evidence="1">
    <location>
        <begin position="1"/>
        <end position="17"/>
    </location>
</feature>
<dbReference type="Gene3D" id="3.15.10.10">
    <property type="entry name" value="Bactericidal permeability-increasing protein, domain 1"/>
    <property type="match status" value="1"/>
</dbReference>
<protein>
    <submittedName>
        <fullName evidence="4">BPI1 domain-containing protein</fullName>
    </submittedName>
</protein>
<keyword evidence="3" id="KW-1185">Reference proteome</keyword>
<dbReference type="Gene3D" id="3.15.20.10">
    <property type="entry name" value="Bactericidal permeability-increasing protein, domain 2"/>
    <property type="match status" value="1"/>
</dbReference>
<dbReference type="AlphaFoldDB" id="A0A3P7XNL2"/>
<dbReference type="InterPro" id="IPR032942">
    <property type="entry name" value="BPI/LBP/Plunc"/>
</dbReference>
<dbReference type="GO" id="GO:0005615">
    <property type="term" value="C:extracellular space"/>
    <property type="evidence" value="ECO:0007669"/>
    <property type="project" value="TreeGrafter"/>
</dbReference>
<evidence type="ECO:0000313" key="4">
    <source>
        <dbReference type="WBParaSite" id="HPBE_0000832101-mRNA-1"/>
    </source>
</evidence>
<dbReference type="PANTHER" id="PTHR10504:SF131">
    <property type="entry name" value="BPI2 DOMAIN-CONTAINING PROTEIN"/>
    <property type="match status" value="1"/>
</dbReference>
<dbReference type="SUPFAM" id="SSF55394">
    <property type="entry name" value="Bactericidal permeability-increasing protein, BPI"/>
    <property type="match status" value="1"/>
</dbReference>
<gene>
    <name evidence="2" type="ORF">HPBE_LOCUS8322</name>
</gene>